<evidence type="ECO:0000313" key="1">
    <source>
        <dbReference type="EMBL" id="KAH1047423.1"/>
    </source>
</evidence>
<evidence type="ECO:0000313" key="2">
    <source>
        <dbReference type="Proteomes" id="UP000828251"/>
    </source>
</evidence>
<comment type="caution">
    <text evidence="1">The sequence shown here is derived from an EMBL/GenBank/DDBJ whole genome shotgun (WGS) entry which is preliminary data.</text>
</comment>
<dbReference type="AlphaFoldDB" id="A0A9D3ULN2"/>
<dbReference type="OrthoDB" id="1747743at2759"/>
<accession>A0A9D3ULN2</accession>
<dbReference type="Proteomes" id="UP000828251">
    <property type="component" value="Unassembled WGS sequence"/>
</dbReference>
<sequence>MPSDDEEDLELSVEGEILVVKRSLNIQSAKTEAQRENIFHTRCHIQVKAWVSHDQTPKFVQATMVE</sequence>
<gene>
    <name evidence="1" type="ORF">J1N35_038207</name>
</gene>
<organism evidence="1 2">
    <name type="scientific">Gossypium stocksii</name>
    <dbReference type="NCBI Taxonomy" id="47602"/>
    <lineage>
        <taxon>Eukaryota</taxon>
        <taxon>Viridiplantae</taxon>
        <taxon>Streptophyta</taxon>
        <taxon>Embryophyta</taxon>
        <taxon>Tracheophyta</taxon>
        <taxon>Spermatophyta</taxon>
        <taxon>Magnoliopsida</taxon>
        <taxon>eudicotyledons</taxon>
        <taxon>Gunneridae</taxon>
        <taxon>Pentapetalae</taxon>
        <taxon>rosids</taxon>
        <taxon>malvids</taxon>
        <taxon>Malvales</taxon>
        <taxon>Malvaceae</taxon>
        <taxon>Malvoideae</taxon>
        <taxon>Gossypium</taxon>
    </lineage>
</organism>
<name>A0A9D3ULN2_9ROSI</name>
<dbReference type="EMBL" id="JAIQCV010000011">
    <property type="protein sequence ID" value="KAH1047423.1"/>
    <property type="molecule type" value="Genomic_DNA"/>
</dbReference>
<reference evidence="1 2" key="1">
    <citation type="journal article" date="2021" name="Plant Biotechnol. J.">
        <title>Multi-omics assisted identification of the key and species-specific regulatory components of drought-tolerant mechanisms in Gossypium stocksii.</title>
        <authorList>
            <person name="Yu D."/>
            <person name="Ke L."/>
            <person name="Zhang D."/>
            <person name="Wu Y."/>
            <person name="Sun Y."/>
            <person name="Mei J."/>
            <person name="Sun J."/>
            <person name="Sun Y."/>
        </authorList>
    </citation>
    <scope>NUCLEOTIDE SEQUENCE [LARGE SCALE GENOMIC DNA]</scope>
    <source>
        <strain evidence="2">cv. E1</strain>
        <tissue evidence="1">Leaf</tissue>
    </source>
</reference>
<protein>
    <submittedName>
        <fullName evidence="1">Uncharacterized protein</fullName>
    </submittedName>
</protein>
<keyword evidence="2" id="KW-1185">Reference proteome</keyword>
<proteinExistence type="predicted"/>